<dbReference type="GO" id="GO:0004017">
    <property type="term" value="F:AMP kinase activity"/>
    <property type="evidence" value="ECO:0007669"/>
    <property type="project" value="UniProtKB-EC"/>
</dbReference>
<comment type="catalytic activity">
    <reaction evidence="10">
        <text>UMP + ATP = UDP + ADP</text>
        <dbReference type="Rhea" id="RHEA:24400"/>
        <dbReference type="ChEBI" id="CHEBI:30616"/>
        <dbReference type="ChEBI" id="CHEBI:57865"/>
        <dbReference type="ChEBI" id="CHEBI:58223"/>
        <dbReference type="ChEBI" id="CHEBI:456216"/>
        <dbReference type="EC" id="2.7.4.14"/>
    </reaction>
</comment>
<keyword evidence="7" id="KW-0067">ATP-binding</keyword>
<keyword evidence="3" id="KW-0963">Cytoplasm</keyword>
<name>A0A507CQ75_9FUNG</name>
<dbReference type="InterPro" id="IPR033690">
    <property type="entry name" value="Adenylat_kinase_CS"/>
</dbReference>
<evidence type="ECO:0000313" key="11">
    <source>
        <dbReference type="EMBL" id="TPX41281.1"/>
    </source>
</evidence>
<keyword evidence="8" id="KW-0665">Pyrimidine biosynthesis</keyword>
<dbReference type="CDD" id="cd01428">
    <property type="entry name" value="ADK"/>
    <property type="match status" value="3"/>
</dbReference>
<keyword evidence="4" id="KW-0808">Transferase</keyword>
<dbReference type="Pfam" id="PF00406">
    <property type="entry name" value="ADK"/>
    <property type="match status" value="3"/>
</dbReference>
<dbReference type="SUPFAM" id="SSF47391">
    <property type="entry name" value="Dimerization-anchoring domain of cAMP-dependent PK regulatory subunit"/>
    <property type="match status" value="1"/>
</dbReference>
<evidence type="ECO:0000256" key="4">
    <source>
        <dbReference type="ARBA" id="ARBA00022679"/>
    </source>
</evidence>
<dbReference type="SUPFAM" id="SSF52540">
    <property type="entry name" value="P-loop containing nucleoside triphosphate hydrolases"/>
    <property type="match status" value="3"/>
</dbReference>
<dbReference type="GO" id="GO:0005737">
    <property type="term" value="C:cytoplasm"/>
    <property type="evidence" value="ECO:0007669"/>
    <property type="project" value="UniProtKB-SubCell"/>
</dbReference>
<dbReference type="NCBIfam" id="TIGR01359">
    <property type="entry name" value="UMP_CMP_kin_fam"/>
    <property type="match status" value="1"/>
</dbReference>
<dbReference type="EMBL" id="QEAM01000331">
    <property type="protein sequence ID" value="TPX41281.1"/>
    <property type="molecule type" value="Genomic_DNA"/>
</dbReference>
<evidence type="ECO:0000256" key="9">
    <source>
        <dbReference type="ARBA" id="ARBA00023242"/>
    </source>
</evidence>
<accession>A0A507CQ75</accession>
<comment type="caution">
    <text evidence="11">The sequence shown here is derived from an EMBL/GenBank/DDBJ whole genome shotgun (WGS) entry which is preliminary data.</text>
</comment>
<dbReference type="OrthoDB" id="442176at2759"/>
<dbReference type="PANTHER" id="PTHR23359">
    <property type="entry name" value="NUCLEOTIDE KINASE"/>
    <property type="match status" value="1"/>
</dbReference>
<dbReference type="InterPro" id="IPR006266">
    <property type="entry name" value="UMP_CMP_kinase"/>
</dbReference>
<organism evidence="11 12">
    <name type="scientific">Synchytrium endobioticum</name>
    <dbReference type="NCBI Taxonomy" id="286115"/>
    <lineage>
        <taxon>Eukaryota</taxon>
        <taxon>Fungi</taxon>
        <taxon>Fungi incertae sedis</taxon>
        <taxon>Chytridiomycota</taxon>
        <taxon>Chytridiomycota incertae sedis</taxon>
        <taxon>Chytridiomycetes</taxon>
        <taxon>Synchytriales</taxon>
        <taxon>Synchytriaceae</taxon>
        <taxon>Synchytrium</taxon>
    </lineage>
</organism>
<proteinExistence type="inferred from homology"/>
<keyword evidence="5" id="KW-0547">Nucleotide-binding</keyword>
<evidence type="ECO:0000256" key="5">
    <source>
        <dbReference type="ARBA" id="ARBA00022741"/>
    </source>
</evidence>
<gene>
    <name evidence="11" type="ORF">SeLEV6574_g06174</name>
</gene>
<protein>
    <recommendedName>
        <fullName evidence="2">adenylate kinase</fullName>
        <ecNumber evidence="2">2.7.4.3</ecNumber>
    </recommendedName>
</protein>
<evidence type="ECO:0000256" key="2">
    <source>
        <dbReference type="ARBA" id="ARBA00012955"/>
    </source>
</evidence>
<dbReference type="GO" id="GO:0006207">
    <property type="term" value="P:'de novo' pyrimidine nucleobase biosynthetic process"/>
    <property type="evidence" value="ECO:0007669"/>
    <property type="project" value="InterPro"/>
</dbReference>
<dbReference type="VEuPathDB" id="FungiDB:SeMB42_g07182"/>
<evidence type="ECO:0000256" key="3">
    <source>
        <dbReference type="ARBA" id="ARBA00022490"/>
    </source>
</evidence>
<keyword evidence="9" id="KW-0539">Nucleus</keyword>
<dbReference type="Gene3D" id="3.40.50.300">
    <property type="entry name" value="P-loop containing nucleotide triphosphate hydrolases"/>
    <property type="match status" value="3"/>
</dbReference>
<dbReference type="CDD" id="cd22978">
    <property type="entry name" value="DD_AK5"/>
    <property type="match status" value="1"/>
</dbReference>
<comment type="subcellular location">
    <subcellularLocation>
        <location evidence="1">Cytoplasm</location>
    </subcellularLocation>
</comment>
<dbReference type="InterPro" id="IPR027417">
    <property type="entry name" value="P-loop_NTPase"/>
</dbReference>
<keyword evidence="6" id="KW-0418">Kinase</keyword>
<dbReference type="InterPro" id="IPR000850">
    <property type="entry name" value="Adenylat/UMP-CMP_kin"/>
</dbReference>
<dbReference type="EC" id="2.7.4.3" evidence="2"/>
<evidence type="ECO:0000256" key="1">
    <source>
        <dbReference type="ARBA" id="ARBA00004496"/>
    </source>
</evidence>
<reference evidence="11 12" key="1">
    <citation type="journal article" date="2019" name="Sci. Rep.">
        <title>Comparative genomics of chytrid fungi reveal insights into the obligate biotrophic and pathogenic lifestyle of Synchytrium endobioticum.</title>
        <authorList>
            <person name="van de Vossenberg B.T.L.H."/>
            <person name="Warris S."/>
            <person name="Nguyen H.D.T."/>
            <person name="van Gent-Pelzer M.P.E."/>
            <person name="Joly D.L."/>
            <person name="van de Geest H.C."/>
            <person name="Bonants P.J.M."/>
            <person name="Smith D.S."/>
            <person name="Levesque C.A."/>
            <person name="van der Lee T.A.J."/>
        </authorList>
    </citation>
    <scope>NUCLEOTIDE SEQUENCE [LARGE SCALE GENOMIC DNA]</scope>
    <source>
        <strain evidence="11 12">LEV6574</strain>
    </source>
</reference>
<evidence type="ECO:0000256" key="7">
    <source>
        <dbReference type="ARBA" id="ARBA00022840"/>
    </source>
</evidence>
<dbReference type="GO" id="GO:0005524">
    <property type="term" value="F:ATP binding"/>
    <property type="evidence" value="ECO:0007669"/>
    <property type="project" value="UniProtKB-KW"/>
</dbReference>
<dbReference type="PROSITE" id="PS00113">
    <property type="entry name" value="ADENYLATE_KINASE"/>
    <property type="match status" value="3"/>
</dbReference>
<dbReference type="FunFam" id="3.40.50.300:FF:000315">
    <property type="entry name" value="Adenylate kinase 1"/>
    <property type="match status" value="2"/>
</dbReference>
<evidence type="ECO:0000256" key="8">
    <source>
        <dbReference type="ARBA" id="ARBA00022975"/>
    </source>
</evidence>
<dbReference type="HAMAP" id="MF_00235">
    <property type="entry name" value="Adenylate_kinase_Adk"/>
    <property type="match status" value="3"/>
</dbReference>
<dbReference type="AlphaFoldDB" id="A0A507CQ75"/>
<evidence type="ECO:0000256" key="10">
    <source>
        <dbReference type="ARBA" id="ARBA00048116"/>
    </source>
</evidence>
<dbReference type="GO" id="GO:0006221">
    <property type="term" value="P:pyrimidine nucleotide biosynthetic process"/>
    <property type="evidence" value="ECO:0007669"/>
    <property type="project" value="UniProtKB-KW"/>
</dbReference>
<dbReference type="PRINTS" id="PR00094">
    <property type="entry name" value="ADENYLTKNASE"/>
</dbReference>
<sequence length="837" mass="92876">MMEFAHTPIPVRFPGAKLHSPLPSVPHETYESSAITKEVGDYFENKGVHLILEAITTGLTFTKPDDPIQFISDCCHKLRAMADQKVPLRWDTFVPMGALVGQLPGLRGGKKYVKKTKRGGRALSVEGWVSDTEVLGLQVRGHAGRSPKTLDVLPPITKPSTPPKQEVCSDAGLENTTGRSKVKNQVDHESVAAQVKPLPNGRAFENIVFVLGGPGSGKGTMCERIVDEFKYNHLSSGDLLRAEVARGTELGLQLDTMMKKGELVPLEITLRLIREAMERADPDAPGFLLDGFPRHLDQALSFESQITKCKFALVFECPEEVLIQRLLKRSETSGRADDNIETIRMRFKTFAEVSKDAIEYFEKEGRCVKISSVSAPDEVYTQARKHFSDKQVKEDDVQSQAVEKKTVVVQEPKLPVEEAKAVSQHHGRAWDNIVFVLGAPGTGKGTQCDRIVAEFEYTHLSTGDLLRAEVASGSELGQQLDAMMTEGKLVPLETTLRLIREAMERADPEAPGFLLDGFPRELPQAHAFESQIAKCKFVLVFDCPEEALIRRLLKRGETSGRADDNIETITKRFKTFQDASRPVIKYFEGLERCVKISSDTDPEEVYEQTRAHFIEPAAAAEKIAPTEPDAPETIESHPAAATEEKKKHEGKAWENIIFVLGGPGSGKGTQCERLVNEFKYNHLSAGDLLRAEVSKGTELGLKLDRMMKEGQIVPMETTLQILQAAMESCDADAPGFLIDGFPRALDQAVAFEEQIKNCKFVLAFECPEDVLVERLLKRGETSGRADDSIETIKKRFKTFVDISSPVIEHFEKQGRCVKISSEAAVDEVYEMARAHFL</sequence>
<dbReference type="Proteomes" id="UP000320475">
    <property type="component" value="Unassembled WGS sequence"/>
</dbReference>
<evidence type="ECO:0000256" key="6">
    <source>
        <dbReference type="ARBA" id="ARBA00022777"/>
    </source>
</evidence>
<evidence type="ECO:0000313" key="12">
    <source>
        <dbReference type="Proteomes" id="UP000320475"/>
    </source>
</evidence>